<accession>A0AAE0JXP5</accession>
<dbReference type="EMBL" id="JAULSN010000008">
    <property type="protein sequence ID" value="KAK3365626.1"/>
    <property type="molecule type" value="Genomic_DNA"/>
</dbReference>
<dbReference type="AlphaFoldDB" id="A0AAE0JXP5"/>
<protein>
    <submittedName>
        <fullName evidence="3">HotDog domain-containing protein</fullName>
    </submittedName>
</protein>
<dbReference type="PANTHER" id="PTHR47260">
    <property type="entry name" value="UPF0644 PROTEIN PB2B4.06"/>
    <property type="match status" value="1"/>
</dbReference>
<dbReference type="Proteomes" id="UP001287356">
    <property type="component" value="Unassembled WGS sequence"/>
</dbReference>
<evidence type="ECO:0000259" key="2">
    <source>
        <dbReference type="Pfam" id="PF03061"/>
    </source>
</evidence>
<reference evidence="3" key="2">
    <citation type="submission" date="2023-06" db="EMBL/GenBank/DDBJ databases">
        <authorList>
            <consortium name="Lawrence Berkeley National Laboratory"/>
            <person name="Haridas S."/>
            <person name="Hensen N."/>
            <person name="Bonometti L."/>
            <person name="Westerberg I."/>
            <person name="Brannstrom I.O."/>
            <person name="Guillou S."/>
            <person name="Cros-Aarteil S."/>
            <person name="Calhoun S."/>
            <person name="Kuo A."/>
            <person name="Mondo S."/>
            <person name="Pangilinan J."/>
            <person name="Riley R."/>
            <person name="Labutti K."/>
            <person name="Andreopoulos B."/>
            <person name="Lipzen A."/>
            <person name="Chen C."/>
            <person name="Yanf M."/>
            <person name="Daum C."/>
            <person name="Ng V."/>
            <person name="Clum A."/>
            <person name="Steindorff A."/>
            <person name="Ohm R."/>
            <person name="Martin F."/>
            <person name="Silar P."/>
            <person name="Natvig D."/>
            <person name="Lalanne C."/>
            <person name="Gautier V."/>
            <person name="Ament-Velasquez S.L."/>
            <person name="Kruys A."/>
            <person name="Hutchinson M.I."/>
            <person name="Powell A.J."/>
            <person name="Barry K."/>
            <person name="Miller A.N."/>
            <person name="Grigoriev I.V."/>
            <person name="Debuchy R."/>
            <person name="Gladieux P."/>
            <person name="Thoren M.H."/>
            <person name="Johannesson H."/>
        </authorList>
    </citation>
    <scope>NUCLEOTIDE SEQUENCE</scope>
    <source>
        <strain evidence="3">CBS 958.72</strain>
    </source>
</reference>
<evidence type="ECO:0000313" key="4">
    <source>
        <dbReference type="Proteomes" id="UP001287356"/>
    </source>
</evidence>
<dbReference type="Gene3D" id="3.10.129.10">
    <property type="entry name" value="Hotdog Thioesterase"/>
    <property type="match status" value="1"/>
</dbReference>
<dbReference type="Pfam" id="PF03061">
    <property type="entry name" value="4HBT"/>
    <property type="match status" value="1"/>
</dbReference>
<reference evidence="3" key="1">
    <citation type="journal article" date="2023" name="Mol. Phylogenet. Evol.">
        <title>Genome-scale phylogeny and comparative genomics of the fungal order Sordariales.</title>
        <authorList>
            <person name="Hensen N."/>
            <person name="Bonometti L."/>
            <person name="Westerberg I."/>
            <person name="Brannstrom I.O."/>
            <person name="Guillou S."/>
            <person name="Cros-Aarteil S."/>
            <person name="Calhoun S."/>
            <person name="Haridas S."/>
            <person name="Kuo A."/>
            <person name="Mondo S."/>
            <person name="Pangilinan J."/>
            <person name="Riley R."/>
            <person name="LaButti K."/>
            <person name="Andreopoulos B."/>
            <person name="Lipzen A."/>
            <person name="Chen C."/>
            <person name="Yan M."/>
            <person name="Daum C."/>
            <person name="Ng V."/>
            <person name="Clum A."/>
            <person name="Steindorff A."/>
            <person name="Ohm R.A."/>
            <person name="Martin F."/>
            <person name="Silar P."/>
            <person name="Natvig D.O."/>
            <person name="Lalanne C."/>
            <person name="Gautier V."/>
            <person name="Ament-Velasquez S.L."/>
            <person name="Kruys A."/>
            <person name="Hutchinson M.I."/>
            <person name="Powell A.J."/>
            <person name="Barry K."/>
            <person name="Miller A.N."/>
            <person name="Grigoriev I.V."/>
            <person name="Debuchy R."/>
            <person name="Gladieux P."/>
            <person name="Hiltunen Thoren M."/>
            <person name="Johannesson H."/>
        </authorList>
    </citation>
    <scope>NUCLEOTIDE SEQUENCE</scope>
    <source>
        <strain evidence="3">CBS 958.72</strain>
    </source>
</reference>
<feature type="region of interest" description="Disordered" evidence="1">
    <location>
        <begin position="84"/>
        <end position="111"/>
    </location>
</feature>
<keyword evidence="4" id="KW-1185">Reference proteome</keyword>
<dbReference type="SUPFAM" id="SSF54637">
    <property type="entry name" value="Thioesterase/thiol ester dehydrase-isomerase"/>
    <property type="match status" value="1"/>
</dbReference>
<dbReference type="InterPro" id="IPR029069">
    <property type="entry name" value="HotDog_dom_sf"/>
</dbReference>
<gene>
    <name evidence="3" type="ORF">B0T24DRAFT_393768</name>
</gene>
<name>A0AAE0JXP5_9PEZI</name>
<feature type="domain" description="Thioesterase" evidence="2">
    <location>
        <begin position="131"/>
        <end position="212"/>
    </location>
</feature>
<dbReference type="CDD" id="cd03443">
    <property type="entry name" value="PaaI_thioesterase"/>
    <property type="match status" value="1"/>
</dbReference>
<dbReference type="InterPro" id="IPR052061">
    <property type="entry name" value="PTE-AB_protein"/>
</dbReference>
<proteinExistence type="predicted"/>
<organism evidence="3 4">
    <name type="scientific">Lasiosphaeria ovina</name>
    <dbReference type="NCBI Taxonomy" id="92902"/>
    <lineage>
        <taxon>Eukaryota</taxon>
        <taxon>Fungi</taxon>
        <taxon>Dikarya</taxon>
        <taxon>Ascomycota</taxon>
        <taxon>Pezizomycotina</taxon>
        <taxon>Sordariomycetes</taxon>
        <taxon>Sordariomycetidae</taxon>
        <taxon>Sordariales</taxon>
        <taxon>Lasiosphaeriaceae</taxon>
        <taxon>Lasiosphaeria</taxon>
    </lineage>
</organism>
<evidence type="ECO:0000256" key="1">
    <source>
        <dbReference type="SAM" id="MobiDB-lite"/>
    </source>
</evidence>
<dbReference type="PANTHER" id="PTHR47260:SF6">
    <property type="entry name" value="THIOESTERASE DOMAIN-CONTAINING PROTEIN"/>
    <property type="match status" value="1"/>
</dbReference>
<comment type="caution">
    <text evidence="3">The sequence shown here is derived from an EMBL/GenBank/DDBJ whole genome shotgun (WGS) entry which is preliminary data.</text>
</comment>
<sequence>MAVRDGAEAQAQKQSPEAAAAAAAAELAHFDAIPWVRKQIDDAVARDSSVVVEQSYSRVLKPRGEDALVSRTLNRPDAIAGFITLYTPPPSPSPSPTTTASTSTPQPPPPPLVREITAYLTLGPSVNGWAGICHGGIVMTVLDEVMGQLPAVNKLRGAMVPALPLMTAYLNTRFLAPLRTGTTVVATARLIRVDGRKHFMEARICDERGEVLAEADALFVVLRARL</sequence>
<dbReference type="InterPro" id="IPR006683">
    <property type="entry name" value="Thioestr_dom"/>
</dbReference>
<evidence type="ECO:0000313" key="3">
    <source>
        <dbReference type="EMBL" id="KAK3365626.1"/>
    </source>
</evidence>